<name>E9GTY8_DAPPU</name>
<dbReference type="EMBL" id="GL732565">
    <property type="protein sequence ID" value="EFX76941.1"/>
    <property type="molecule type" value="Genomic_DNA"/>
</dbReference>
<accession>E9GTY8</accession>
<proteinExistence type="predicted"/>
<organism evidence="1 2">
    <name type="scientific">Daphnia pulex</name>
    <name type="common">Water flea</name>
    <dbReference type="NCBI Taxonomy" id="6669"/>
    <lineage>
        <taxon>Eukaryota</taxon>
        <taxon>Metazoa</taxon>
        <taxon>Ecdysozoa</taxon>
        <taxon>Arthropoda</taxon>
        <taxon>Crustacea</taxon>
        <taxon>Branchiopoda</taxon>
        <taxon>Diplostraca</taxon>
        <taxon>Cladocera</taxon>
        <taxon>Anomopoda</taxon>
        <taxon>Daphniidae</taxon>
        <taxon>Daphnia</taxon>
    </lineage>
</organism>
<dbReference type="HOGENOM" id="CLU_2280215_0_0_1"/>
<dbReference type="Proteomes" id="UP000000305">
    <property type="component" value="Unassembled WGS sequence"/>
</dbReference>
<sequence>MYTPCSYDMNIEIIELWNVWVTTSIGANTCLLQDTVVKETCSREEIYGGEQTIAVKVPLITRSHGASLQPSNPDLASNCAGCTEISFSFAVMSSSCLLIEGQ</sequence>
<evidence type="ECO:0000313" key="1">
    <source>
        <dbReference type="EMBL" id="EFX76941.1"/>
    </source>
</evidence>
<dbReference type="KEGG" id="dpx:DAPPUDRAFT_321803"/>
<reference evidence="1 2" key="1">
    <citation type="journal article" date="2011" name="Science">
        <title>The ecoresponsive genome of Daphnia pulex.</title>
        <authorList>
            <person name="Colbourne J.K."/>
            <person name="Pfrender M.E."/>
            <person name="Gilbert D."/>
            <person name="Thomas W.K."/>
            <person name="Tucker A."/>
            <person name="Oakley T.H."/>
            <person name="Tokishita S."/>
            <person name="Aerts A."/>
            <person name="Arnold G.J."/>
            <person name="Basu M.K."/>
            <person name="Bauer D.J."/>
            <person name="Caceres C.E."/>
            <person name="Carmel L."/>
            <person name="Casola C."/>
            <person name="Choi J.H."/>
            <person name="Detter J.C."/>
            <person name="Dong Q."/>
            <person name="Dusheyko S."/>
            <person name="Eads B.D."/>
            <person name="Frohlich T."/>
            <person name="Geiler-Samerotte K.A."/>
            <person name="Gerlach D."/>
            <person name="Hatcher P."/>
            <person name="Jogdeo S."/>
            <person name="Krijgsveld J."/>
            <person name="Kriventseva E.V."/>
            <person name="Kultz D."/>
            <person name="Laforsch C."/>
            <person name="Lindquist E."/>
            <person name="Lopez J."/>
            <person name="Manak J.R."/>
            <person name="Muller J."/>
            <person name="Pangilinan J."/>
            <person name="Patwardhan R.P."/>
            <person name="Pitluck S."/>
            <person name="Pritham E.J."/>
            <person name="Rechtsteiner A."/>
            <person name="Rho M."/>
            <person name="Rogozin I.B."/>
            <person name="Sakarya O."/>
            <person name="Salamov A."/>
            <person name="Schaack S."/>
            <person name="Shapiro H."/>
            <person name="Shiga Y."/>
            <person name="Skalitzky C."/>
            <person name="Smith Z."/>
            <person name="Souvorov A."/>
            <person name="Sung W."/>
            <person name="Tang Z."/>
            <person name="Tsuchiya D."/>
            <person name="Tu H."/>
            <person name="Vos H."/>
            <person name="Wang M."/>
            <person name="Wolf Y.I."/>
            <person name="Yamagata H."/>
            <person name="Yamada T."/>
            <person name="Ye Y."/>
            <person name="Shaw J.R."/>
            <person name="Andrews J."/>
            <person name="Crease T.J."/>
            <person name="Tang H."/>
            <person name="Lucas S.M."/>
            <person name="Robertson H.M."/>
            <person name="Bork P."/>
            <person name="Koonin E.V."/>
            <person name="Zdobnov E.M."/>
            <person name="Grigoriev I.V."/>
            <person name="Lynch M."/>
            <person name="Boore J.L."/>
        </authorList>
    </citation>
    <scope>NUCLEOTIDE SEQUENCE [LARGE SCALE GENOMIC DNA]</scope>
</reference>
<protein>
    <submittedName>
        <fullName evidence="1">Uncharacterized protein</fullName>
    </submittedName>
</protein>
<dbReference type="InParanoid" id="E9GTY8"/>
<evidence type="ECO:0000313" key="2">
    <source>
        <dbReference type="Proteomes" id="UP000000305"/>
    </source>
</evidence>
<dbReference type="AlphaFoldDB" id="E9GTY8"/>
<keyword evidence="2" id="KW-1185">Reference proteome</keyword>
<gene>
    <name evidence="1" type="ORF">DAPPUDRAFT_321803</name>
</gene>